<evidence type="ECO:0000313" key="2">
    <source>
        <dbReference type="Proteomes" id="UP000221949"/>
    </source>
</evidence>
<gene>
    <name evidence="1" type="ORF">STRATTON_259</name>
</gene>
<accession>A0A1B2IHH8</accession>
<dbReference type="Pfam" id="PF25613">
    <property type="entry name" value="DUF7941"/>
    <property type="match status" value="1"/>
</dbReference>
<dbReference type="EMBL" id="KX397373">
    <property type="protein sequence ID" value="ANZ50684.1"/>
    <property type="molecule type" value="Genomic_DNA"/>
</dbReference>
<organism evidence="1 2">
    <name type="scientific">Erwinia phage vB_EamM_Stratton</name>
    <dbReference type="NCBI Taxonomy" id="1883378"/>
    <lineage>
        <taxon>Viruses</taxon>
        <taxon>Duplodnaviria</taxon>
        <taxon>Heunggongvirae</taxon>
        <taxon>Uroviricota</taxon>
        <taxon>Caudoviricetes</taxon>
        <taxon>Chimalliviridae</taxon>
        <taxon>Erskinevirus</taxon>
        <taxon>Erskinevirus EaH2</taxon>
    </lineage>
</organism>
<sequence length="180" mass="19608">MSLFGKSAKELVYELIVAKNPGFTTKGITSDMLAFGTPSNLAGPGEDDPTYYTRLNTTMDVNGILDKGTFGKFTVTYRRLFMDHLFDGIVISVDGTGVTTAAGLLPLIRDKYNLIITEDEIYPTEAVSGDKHSLRFNGKSFAWIGRLEVYLTEVPADGSDISKLVTDTQLDGLVYDTSAS</sequence>
<reference evidence="2" key="1">
    <citation type="submission" date="2016-06" db="EMBL/GenBank/DDBJ databases">
        <authorList>
            <person name="Berg J.A."/>
            <person name="Stratton M.L."/>
            <person name="Esplin I.D."/>
            <person name="Jensen G.L."/>
            <person name="Merrill B.D."/>
            <person name="Breakwell D.P."/>
            <person name="Hope S."/>
            <person name="Grose J.H."/>
        </authorList>
    </citation>
    <scope>NUCLEOTIDE SEQUENCE [LARGE SCALE GENOMIC DNA]</scope>
</reference>
<dbReference type="InterPro" id="IPR057701">
    <property type="entry name" value="DUF7941"/>
</dbReference>
<evidence type="ECO:0000313" key="1">
    <source>
        <dbReference type="EMBL" id="ANZ50684.1"/>
    </source>
</evidence>
<proteinExistence type="predicted"/>
<dbReference type="Proteomes" id="UP000221949">
    <property type="component" value="Segment"/>
</dbReference>
<protein>
    <submittedName>
        <fullName evidence="1">Putative virion structural protein</fullName>
    </submittedName>
</protein>
<name>A0A1B2IHH8_9CAUD</name>